<evidence type="ECO:0000256" key="5">
    <source>
        <dbReference type="ARBA" id="ARBA00022679"/>
    </source>
</evidence>
<dbReference type="AlphaFoldDB" id="A0A2T2P062"/>
<evidence type="ECO:0000256" key="7">
    <source>
        <dbReference type="ARBA" id="ARBA00023242"/>
    </source>
</evidence>
<dbReference type="GO" id="GO:0032259">
    <property type="term" value="P:methylation"/>
    <property type="evidence" value="ECO:0007669"/>
    <property type="project" value="UniProtKB-KW"/>
</dbReference>
<reference evidence="10 11" key="1">
    <citation type="journal article" date="2018" name="Front. Microbiol.">
        <title>Genome-Wide Analysis of Corynespora cassiicola Leaf Fall Disease Putative Effectors.</title>
        <authorList>
            <person name="Lopez D."/>
            <person name="Ribeiro S."/>
            <person name="Label P."/>
            <person name="Fumanal B."/>
            <person name="Venisse J.S."/>
            <person name="Kohler A."/>
            <person name="de Oliveira R.R."/>
            <person name="Labutti K."/>
            <person name="Lipzen A."/>
            <person name="Lail K."/>
            <person name="Bauer D."/>
            <person name="Ohm R.A."/>
            <person name="Barry K.W."/>
            <person name="Spatafora J."/>
            <person name="Grigoriev I.V."/>
            <person name="Martin F.M."/>
            <person name="Pujade-Renaud V."/>
        </authorList>
    </citation>
    <scope>NUCLEOTIDE SEQUENCE [LARGE SCALE GENOMIC DNA]</scope>
    <source>
        <strain evidence="10 11">Philippines</strain>
    </source>
</reference>
<dbReference type="PROSITE" id="PS50280">
    <property type="entry name" value="SET"/>
    <property type="match status" value="1"/>
</dbReference>
<dbReference type="STRING" id="1448308.A0A2T2P062"/>
<evidence type="ECO:0000256" key="3">
    <source>
        <dbReference type="ARBA" id="ARBA00022454"/>
    </source>
</evidence>
<dbReference type="InterPro" id="IPR001214">
    <property type="entry name" value="SET_dom"/>
</dbReference>
<evidence type="ECO:0000259" key="9">
    <source>
        <dbReference type="PROSITE" id="PS50280"/>
    </source>
</evidence>
<keyword evidence="6" id="KW-0949">S-adenosyl-L-methionine</keyword>
<dbReference type="GO" id="GO:0005634">
    <property type="term" value="C:nucleus"/>
    <property type="evidence" value="ECO:0007669"/>
    <property type="project" value="UniProtKB-SubCell"/>
</dbReference>
<evidence type="ECO:0000313" key="10">
    <source>
        <dbReference type="EMBL" id="PSN71074.1"/>
    </source>
</evidence>
<dbReference type="Proteomes" id="UP000240883">
    <property type="component" value="Unassembled WGS sequence"/>
</dbReference>
<dbReference type="SMART" id="SM00317">
    <property type="entry name" value="SET"/>
    <property type="match status" value="1"/>
</dbReference>
<dbReference type="PANTHER" id="PTHR22884">
    <property type="entry name" value="SET DOMAIN PROTEINS"/>
    <property type="match status" value="1"/>
</dbReference>
<protein>
    <submittedName>
        <fullName evidence="10">SET domain-containing protein</fullName>
    </submittedName>
</protein>
<keyword evidence="7" id="KW-0539">Nucleus</keyword>
<dbReference type="InterPro" id="IPR050777">
    <property type="entry name" value="SET2_Histone-Lys_MeTrsfase"/>
</dbReference>
<feature type="region of interest" description="Disordered" evidence="8">
    <location>
        <begin position="1"/>
        <end position="21"/>
    </location>
</feature>
<dbReference type="Pfam" id="PF00856">
    <property type="entry name" value="SET"/>
    <property type="match status" value="1"/>
</dbReference>
<dbReference type="GO" id="GO:0008168">
    <property type="term" value="F:methyltransferase activity"/>
    <property type="evidence" value="ECO:0007669"/>
    <property type="project" value="UniProtKB-KW"/>
</dbReference>
<evidence type="ECO:0000256" key="8">
    <source>
        <dbReference type="SAM" id="MobiDB-lite"/>
    </source>
</evidence>
<evidence type="ECO:0000313" key="11">
    <source>
        <dbReference type="Proteomes" id="UP000240883"/>
    </source>
</evidence>
<organism evidence="10 11">
    <name type="scientific">Corynespora cassiicola Philippines</name>
    <dbReference type="NCBI Taxonomy" id="1448308"/>
    <lineage>
        <taxon>Eukaryota</taxon>
        <taxon>Fungi</taxon>
        <taxon>Dikarya</taxon>
        <taxon>Ascomycota</taxon>
        <taxon>Pezizomycotina</taxon>
        <taxon>Dothideomycetes</taxon>
        <taxon>Pleosporomycetidae</taxon>
        <taxon>Pleosporales</taxon>
        <taxon>Corynesporascaceae</taxon>
        <taxon>Corynespora</taxon>
    </lineage>
</organism>
<keyword evidence="5" id="KW-0808">Transferase</keyword>
<feature type="domain" description="SET" evidence="9">
    <location>
        <begin position="145"/>
        <end position="287"/>
    </location>
</feature>
<gene>
    <name evidence="10" type="ORF">BS50DRAFT_608117</name>
</gene>
<comment type="subcellular location">
    <subcellularLocation>
        <location evidence="2">Chromosome</location>
    </subcellularLocation>
    <subcellularLocation>
        <location evidence="1">Nucleus</location>
    </subcellularLocation>
</comment>
<keyword evidence="4" id="KW-0489">Methyltransferase</keyword>
<dbReference type="GO" id="GO:0005694">
    <property type="term" value="C:chromosome"/>
    <property type="evidence" value="ECO:0007669"/>
    <property type="project" value="UniProtKB-SubCell"/>
</dbReference>
<evidence type="ECO:0000256" key="2">
    <source>
        <dbReference type="ARBA" id="ARBA00004286"/>
    </source>
</evidence>
<sequence>MAVTAQTGRRSERINAQKPTGILKLSPRAPKKYTKGPRIRSKYFWYRERDGSLRVATCSNDPGFPPLQINTLDFNPAHFATEPYPTTFPLGLPWPPQSVNDILCSLGPENSDCVGDECYTHSSCHDPDCRHSFNAWARQTEAWEDHFELRMTPDRGIGVFTKREFERGHVLGFYAGEVIPLVDEVRGDYLMQVDVGFMPIDELSDEEDSGFGYGDDEYLDRRPSFPLQPMESVYIDGGRKGNWTRFINHSCQPYCIFRIGRVGTTRIMIVETVCDVPAGVELTVSYGEEYYGQNTTKVCRCGTANCVGRERWEDEGNHMIGEAKARVKKCKRLSPPR</sequence>
<keyword evidence="11" id="KW-1185">Reference proteome</keyword>
<dbReference type="OrthoDB" id="308383at2759"/>
<dbReference type="EMBL" id="KZ678131">
    <property type="protein sequence ID" value="PSN71074.1"/>
    <property type="molecule type" value="Genomic_DNA"/>
</dbReference>
<dbReference type="SUPFAM" id="SSF82199">
    <property type="entry name" value="SET domain"/>
    <property type="match status" value="1"/>
</dbReference>
<keyword evidence="3" id="KW-0158">Chromosome</keyword>
<dbReference type="InterPro" id="IPR046341">
    <property type="entry name" value="SET_dom_sf"/>
</dbReference>
<accession>A0A2T2P062</accession>
<name>A0A2T2P062_CORCC</name>
<evidence type="ECO:0000256" key="6">
    <source>
        <dbReference type="ARBA" id="ARBA00022691"/>
    </source>
</evidence>
<evidence type="ECO:0000256" key="4">
    <source>
        <dbReference type="ARBA" id="ARBA00022603"/>
    </source>
</evidence>
<evidence type="ECO:0000256" key="1">
    <source>
        <dbReference type="ARBA" id="ARBA00004123"/>
    </source>
</evidence>
<proteinExistence type="predicted"/>
<dbReference type="Gene3D" id="2.170.270.10">
    <property type="entry name" value="SET domain"/>
    <property type="match status" value="1"/>
</dbReference>